<reference evidence="3 4" key="1">
    <citation type="submission" date="2014-11" db="EMBL/GenBank/DDBJ databases">
        <title>Draft Genome Sequences of Paenibacillus polymyxa NRRL B-30509 and Paenibacillus terrae NRRL B-30644, Strains from a Poultry Environment that Produce Tridecaptin A and Paenicidins.</title>
        <authorList>
            <person name="van Belkum M.J."/>
            <person name="Lohans C.T."/>
            <person name="Vederas J.C."/>
        </authorList>
    </citation>
    <scope>NUCLEOTIDE SEQUENCE [LARGE SCALE GENOMIC DNA]</scope>
    <source>
        <strain evidence="3 4">NRRL B-30644</strain>
    </source>
</reference>
<dbReference type="InterPro" id="IPR039422">
    <property type="entry name" value="MarR/SlyA-like"/>
</dbReference>
<dbReference type="InterPro" id="IPR036390">
    <property type="entry name" value="WH_DNA-bd_sf"/>
</dbReference>
<dbReference type="AlphaFoldDB" id="A0A0D7X3D5"/>
<dbReference type="EMBL" id="JTHP01000013">
    <property type="protein sequence ID" value="KJD45935.1"/>
    <property type="molecule type" value="Genomic_DNA"/>
</dbReference>
<evidence type="ECO:0000259" key="2">
    <source>
        <dbReference type="SMART" id="SM00347"/>
    </source>
</evidence>
<dbReference type="PATRIC" id="fig|159743.3.peg.1986"/>
<dbReference type="GO" id="GO:0006950">
    <property type="term" value="P:response to stress"/>
    <property type="evidence" value="ECO:0007669"/>
    <property type="project" value="TreeGrafter"/>
</dbReference>
<organism evidence="3 4">
    <name type="scientific">Paenibacillus terrae</name>
    <dbReference type="NCBI Taxonomy" id="159743"/>
    <lineage>
        <taxon>Bacteria</taxon>
        <taxon>Bacillati</taxon>
        <taxon>Bacillota</taxon>
        <taxon>Bacilli</taxon>
        <taxon>Bacillales</taxon>
        <taxon>Paenibacillaceae</taxon>
        <taxon>Paenibacillus</taxon>
    </lineage>
</organism>
<evidence type="ECO:0000313" key="4">
    <source>
        <dbReference type="Proteomes" id="UP000032534"/>
    </source>
</evidence>
<dbReference type="GO" id="GO:0003700">
    <property type="term" value="F:DNA-binding transcription factor activity"/>
    <property type="evidence" value="ECO:0007669"/>
    <property type="project" value="InterPro"/>
</dbReference>
<dbReference type="SMART" id="SM00347">
    <property type="entry name" value="HTH_MARR"/>
    <property type="match status" value="1"/>
</dbReference>
<dbReference type="PANTHER" id="PTHR33164">
    <property type="entry name" value="TRANSCRIPTIONAL REGULATOR, MARR FAMILY"/>
    <property type="match status" value="1"/>
</dbReference>
<gene>
    <name evidence="3" type="ORF">QD47_09010</name>
</gene>
<dbReference type="GO" id="GO:0003677">
    <property type="term" value="F:DNA binding"/>
    <property type="evidence" value="ECO:0007669"/>
    <property type="project" value="UniProtKB-KW"/>
</dbReference>
<evidence type="ECO:0000313" key="3">
    <source>
        <dbReference type="EMBL" id="KJD45935.1"/>
    </source>
</evidence>
<keyword evidence="1" id="KW-0238">DNA-binding</keyword>
<feature type="domain" description="HTH marR-type" evidence="2">
    <location>
        <begin position="28"/>
        <end position="132"/>
    </location>
</feature>
<accession>A0A0D7X3D5</accession>
<dbReference type="InterPro" id="IPR000835">
    <property type="entry name" value="HTH_MarR-typ"/>
</dbReference>
<dbReference type="Pfam" id="PF12802">
    <property type="entry name" value="MarR_2"/>
    <property type="match status" value="1"/>
</dbReference>
<dbReference type="SUPFAM" id="SSF46785">
    <property type="entry name" value="Winged helix' DNA-binding domain"/>
    <property type="match status" value="1"/>
</dbReference>
<dbReference type="RefSeq" id="WP_044645817.1">
    <property type="nucleotide sequence ID" value="NZ_JTHP01000013.1"/>
</dbReference>
<proteinExistence type="predicted"/>
<dbReference type="InterPro" id="IPR036388">
    <property type="entry name" value="WH-like_DNA-bd_sf"/>
</dbReference>
<keyword evidence="4" id="KW-1185">Reference proteome</keyword>
<dbReference type="Gene3D" id="1.10.10.10">
    <property type="entry name" value="Winged helix-like DNA-binding domain superfamily/Winged helix DNA-binding domain"/>
    <property type="match status" value="1"/>
</dbReference>
<evidence type="ECO:0000256" key="1">
    <source>
        <dbReference type="ARBA" id="ARBA00023125"/>
    </source>
</evidence>
<comment type="caution">
    <text evidence="3">The sequence shown here is derived from an EMBL/GenBank/DDBJ whole genome shotgun (WGS) entry which is preliminary data.</text>
</comment>
<name>A0A0D7X3D5_9BACL</name>
<dbReference type="Proteomes" id="UP000032534">
    <property type="component" value="Unassembled WGS sequence"/>
</dbReference>
<dbReference type="PANTHER" id="PTHR33164:SF57">
    <property type="entry name" value="MARR-FAMILY TRANSCRIPTIONAL REGULATOR"/>
    <property type="match status" value="1"/>
</dbReference>
<sequence length="140" mass="16323">MKNTNEFMDQWLSMDIIQNNIKKELESILQAQFSLSIKEFYVLYYLSKAPEKKLRLQQLQERIGLSQSALSRLVGNMEAKSCGALEKHTCSDDRRGSYTRLTELGENKLRKSLHAFHEILQKYLKAHNFDATVKKLINEL</sequence>
<dbReference type="OrthoDB" id="5195026at2"/>
<protein>
    <submittedName>
        <fullName evidence="3">MarR family transcriptional regulator</fullName>
    </submittedName>
</protein>